<reference evidence="2 3" key="1">
    <citation type="submission" date="2016-11" db="EMBL/GenBank/DDBJ databases">
        <authorList>
            <person name="Jaros S."/>
            <person name="Januszkiewicz K."/>
            <person name="Wedrychowicz H."/>
        </authorList>
    </citation>
    <scope>NUCLEOTIDE SEQUENCE [LARGE SCALE GENOMIC DNA]</scope>
    <source>
        <strain evidence="2 3">DSM 21986</strain>
    </source>
</reference>
<dbReference type="SUPFAM" id="SSF56281">
    <property type="entry name" value="Metallo-hydrolase/oxidoreductase"/>
    <property type="match status" value="1"/>
</dbReference>
<accession>A0A1M5AB34</accession>
<dbReference type="InterPro" id="IPR036866">
    <property type="entry name" value="RibonucZ/Hydroxyglut_hydro"/>
</dbReference>
<evidence type="ECO:0000259" key="1">
    <source>
        <dbReference type="SMART" id="SM00849"/>
    </source>
</evidence>
<dbReference type="Pfam" id="PF12706">
    <property type="entry name" value="Lactamase_B_2"/>
    <property type="match status" value="1"/>
</dbReference>
<gene>
    <name evidence="2" type="ORF">SAMN05443144_1078</name>
</gene>
<dbReference type="STRING" id="1194090.SAMN05443144_1078"/>
<proteinExistence type="predicted"/>
<evidence type="ECO:0000313" key="2">
    <source>
        <dbReference type="EMBL" id="SHF27374.1"/>
    </source>
</evidence>
<dbReference type="EMBL" id="FQUS01000007">
    <property type="protein sequence ID" value="SHF27374.1"/>
    <property type="molecule type" value="Genomic_DNA"/>
</dbReference>
<dbReference type="PANTHER" id="PTHR42663">
    <property type="entry name" value="HYDROLASE C777.06C-RELATED-RELATED"/>
    <property type="match status" value="1"/>
</dbReference>
<dbReference type="RefSeq" id="WP_073061822.1">
    <property type="nucleotide sequence ID" value="NZ_FQUS01000007.1"/>
</dbReference>
<organism evidence="2 3">
    <name type="scientific">Fodinibius roseus</name>
    <dbReference type="NCBI Taxonomy" id="1194090"/>
    <lineage>
        <taxon>Bacteria</taxon>
        <taxon>Pseudomonadati</taxon>
        <taxon>Balneolota</taxon>
        <taxon>Balneolia</taxon>
        <taxon>Balneolales</taxon>
        <taxon>Balneolaceae</taxon>
        <taxon>Fodinibius</taxon>
    </lineage>
</organism>
<evidence type="ECO:0000313" key="3">
    <source>
        <dbReference type="Proteomes" id="UP000184041"/>
    </source>
</evidence>
<dbReference type="CDD" id="cd16279">
    <property type="entry name" value="metallo-hydrolase-like_MBL-fold"/>
    <property type="match status" value="1"/>
</dbReference>
<dbReference type="InterPro" id="IPR001279">
    <property type="entry name" value="Metallo-B-lactamas"/>
</dbReference>
<dbReference type="SMART" id="SM00849">
    <property type="entry name" value="Lactamase_B"/>
    <property type="match status" value="1"/>
</dbReference>
<dbReference type="Gene3D" id="3.60.15.10">
    <property type="entry name" value="Ribonuclease Z/Hydroxyacylglutathione hydrolase-like"/>
    <property type="match status" value="1"/>
</dbReference>
<name>A0A1M5AB34_9BACT</name>
<dbReference type="AlphaFoldDB" id="A0A1M5AB34"/>
<dbReference type="PANTHER" id="PTHR42663:SF6">
    <property type="entry name" value="HYDROLASE C777.06C-RELATED"/>
    <property type="match status" value="1"/>
</dbReference>
<dbReference type="Proteomes" id="UP000184041">
    <property type="component" value="Unassembled WGS sequence"/>
</dbReference>
<dbReference type="OrthoDB" id="9781189at2"/>
<feature type="domain" description="Metallo-beta-lactamase" evidence="1">
    <location>
        <begin position="35"/>
        <end position="223"/>
    </location>
</feature>
<keyword evidence="3" id="KW-1185">Reference proteome</keyword>
<sequence length="252" mass="28592">MQITFLGTGTSMGVPVAGGFGREHLSADPRNIRWRCSAWVQTEQTSIVIDTGPEFRLQTLRAGLSHIDLVLITHEHMDHISGLDDLRPFCFEQNKCMPVYSTKDGILSIRRRFDYMFGPDRYRGATSLDLIEMAEPVSFRDTTITPLPARHGNVDVLGFRINDLSYFSDVKVIPGETKERIRGSRVLVLDGLRWEPDHPTHMTIPQAVEVARELEVPRTYLVHMNGYVDHEESNKKLPDGISLAYDQLTVEL</sequence>
<protein>
    <submittedName>
        <fullName evidence="2">Phosphoribosyl 1,2-cyclic phosphate phosphodiesterase</fullName>
    </submittedName>
</protein>